<protein>
    <submittedName>
        <fullName evidence="1">Uncharacterized protein</fullName>
    </submittedName>
</protein>
<keyword evidence="2" id="KW-1185">Reference proteome</keyword>
<evidence type="ECO:0000313" key="2">
    <source>
        <dbReference type="Proteomes" id="UP001057291"/>
    </source>
</evidence>
<sequence length="59" mass="6456">MPELPFRSTSDTIQKVAVVNMSVVDPTTNIPMPMQAVFIMAQPSMVVYLPVSGVEFTLV</sequence>
<name>A0AAV4LCW6_9BACL</name>
<dbReference type="AlphaFoldDB" id="A0AAV4LCW6"/>
<proteinExistence type="predicted"/>
<dbReference type="Proteomes" id="UP001057291">
    <property type="component" value="Unassembled WGS sequence"/>
</dbReference>
<accession>A0AAV4LCW6</accession>
<organism evidence="1 2">
    <name type="scientific">Collibacillus ludicampi</name>
    <dbReference type="NCBI Taxonomy" id="2771369"/>
    <lineage>
        <taxon>Bacteria</taxon>
        <taxon>Bacillati</taxon>
        <taxon>Bacillota</taxon>
        <taxon>Bacilli</taxon>
        <taxon>Bacillales</taxon>
        <taxon>Alicyclobacillaceae</taxon>
        <taxon>Collibacillus</taxon>
    </lineage>
</organism>
<gene>
    <name evidence="1" type="ORF">DNHGIG_10980</name>
</gene>
<comment type="caution">
    <text evidence="1">The sequence shown here is derived from an EMBL/GenBank/DDBJ whole genome shotgun (WGS) entry which is preliminary data.</text>
</comment>
<dbReference type="EMBL" id="BOQE01000001">
    <property type="protein sequence ID" value="GIM45549.1"/>
    <property type="molecule type" value="Genomic_DNA"/>
</dbReference>
<reference evidence="1" key="1">
    <citation type="journal article" date="2023" name="Int. J. Syst. Evol. Microbiol.">
        <title>Collibacillus ludicampi gen. nov., sp. nov., a new soil bacterium of the family Alicyclobacillaceae.</title>
        <authorList>
            <person name="Jojima T."/>
            <person name="Ioku Y."/>
            <person name="Fukuta Y."/>
            <person name="Shirasaka N."/>
            <person name="Matsumura Y."/>
            <person name="Mori M."/>
        </authorList>
    </citation>
    <scope>NUCLEOTIDE SEQUENCE</scope>
    <source>
        <strain evidence="1">TP075</strain>
    </source>
</reference>
<evidence type="ECO:0000313" key="1">
    <source>
        <dbReference type="EMBL" id="GIM45549.1"/>
    </source>
</evidence>